<dbReference type="GO" id="GO:0003729">
    <property type="term" value="F:mRNA binding"/>
    <property type="evidence" value="ECO:0007669"/>
    <property type="project" value="TreeGrafter"/>
</dbReference>
<evidence type="ECO:0000256" key="3">
    <source>
        <dbReference type="SAM" id="MobiDB-lite"/>
    </source>
</evidence>
<dbReference type="CDD" id="cd12418">
    <property type="entry name" value="RRM_Aly_REF_like"/>
    <property type="match status" value="1"/>
</dbReference>
<evidence type="ECO:0000256" key="1">
    <source>
        <dbReference type="ARBA" id="ARBA00022884"/>
    </source>
</evidence>
<dbReference type="SMART" id="SM00360">
    <property type="entry name" value="RRM"/>
    <property type="match status" value="1"/>
</dbReference>
<reference evidence="6" key="1">
    <citation type="submission" date="2016-05" db="EMBL/GenBank/DDBJ databases">
        <title>Comparative genomics of biotechnologically important yeasts.</title>
        <authorList>
            <consortium name="DOE Joint Genome Institute"/>
            <person name="Riley R."/>
            <person name="Haridas S."/>
            <person name="Wolfe K.H."/>
            <person name="Lopes M.R."/>
            <person name="Hittinger C.T."/>
            <person name="Goker M."/>
            <person name="Salamov A."/>
            <person name="Wisecaver J."/>
            <person name="Long T.M."/>
            <person name="Aerts A.L."/>
            <person name="Barry K."/>
            <person name="Choi C."/>
            <person name="Clum A."/>
            <person name="Coughlan A.Y."/>
            <person name="Deshpande S."/>
            <person name="Douglass A.P."/>
            <person name="Hanson S.J."/>
            <person name="Klenk H.-P."/>
            <person name="Labutti K."/>
            <person name="Lapidus A."/>
            <person name="Lindquist E."/>
            <person name="Lipzen A."/>
            <person name="Meier-Kolthoff J.P."/>
            <person name="Ohm R.A."/>
            <person name="Otillar R.P."/>
            <person name="Pangilinan J."/>
            <person name="Peng Y."/>
            <person name="Rokas A."/>
            <person name="Rosa C.A."/>
            <person name="Scheuner C."/>
            <person name="Sibirny A.A."/>
            <person name="Slot J.C."/>
            <person name="Stielow J.B."/>
            <person name="Sun H."/>
            <person name="Kurtzman C.P."/>
            <person name="Blackwell M."/>
            <person name="Grigoriev I.V."/>
            <person name="Jeffries T.W."/>
        </authorList>
    </citation>
    <scope>NUCLEOTIDE SEQUENCE [LARGE SCALE GENOMIC DNA]</scope>
    <source>
        <strain evidence="6">DSM 1968</strain>
    </source>
</reference>
<dbReference type="InterPro" id="IPR000504">
    <property type="entry name" value="RRM_dom"/>
</dbReference>
<proteinExistence type="predicted"/>
<evidence type="ECO:0000256" key="2">
    <source>
        <dbReference type="PROSITE-ProRule" id="PRU00176"/>
    </source>
</evidence>
<dbReference type="Proteomes" id="UP000095038">
    <property type="component" value="Unassembled WGS sequence"/>
</dbReference>
<dbReference type="PANTHER" id="PTHR19965">
    <property type="entry name" value="RNA AND EXPORT FACTOR BINDING PROTEIN"/>
    <property type="match status" value="1"/>
</dbReference>
<dbReference type="Pfam" id="PF00076">
    <property type="entry name" value="RRM_1"/>
    <property type="match status" value="1"/>
</dbReference>
<keyword evidence="1 2" id="KW-0694">RNA-binding</keyword>
<dbReference type="Pfam" id="PF13865">
    <property type="entry name" value="FoP_duplication"/>
    <property type="match status" value="1"/>
</dbReference>
<dbReference type="STRING" id="1344418.A0A1D2VPB0"/>
<feature type="compositionally biased region" description="Basic residues" evidence="3">
    <location>
        <begin position="47"/>
        <end position="61"/>
    </location>
</feature>
<dbReference type="GeneID" id="30965859"/>
<keyword evidence="6" id="KW-1185">Reference proteome</keyword>
<dbReference type="OrthoDB" id="5382468at2759"/>
<feature type="compositionally biased region" description="Basic and acidic residues" evidence="3">
    <location>
        <begin position="9"/>
        <end position="20"/>
    </location>
</feature>
<evidence type="ECO:0000313" key="6">
    <source>
        <dbReference type="Proteomes" id="UP000095038"/>
    </source>
</evidence>
<dbReference type="PROSITE" id="PS50102">
    <property type="entry name" value="RRM"/>
    <property type="match status" value="1"/>
</dbReference>
<gene>
    <name evidence="5" type="ORF">ASCRUDRAFT_73289</name>
</gene>
<organism evidence="5 6">
    <name type="scientific">Ascoidea rubescens DSM 1968</name>
    <dbReference type="NCBI Taxonomy" id="1344418"/>
    <lineage>
        <taxon>Eukaryota</taxon>
        <taxon>Fungi</taxon>
        <taxon>Dikarya</taxon>
        <taxon>Ascomycota</taxon>
        <taxon>Saccharomycotina</taxon>
        <taxon>Saccharomycetes</taxon>
        <taxon>Ascoideaceae</taxon>
        <taxon>Ascoidea</taxon>
    </lineage>
</organism>
<dbReference type="RefSeq" id="XP_020049731.1">
    <property type="nucleotide sequence ID" value="XM_020192223.1"/>
</dbReference>
<dbReference type="Gene3D" id="3.30.70.330">
    <property type="match status" value="1"/>
</dbReference>
<feature type="compositionally biased region" description="Polar residues" evidence="3">
    <location>
        <begin position="231"/>
        <end position="240"/>
    </location>
</feature>
<dbReference type="InterPro" id="IPR025715">
    <property type="entry name" value="FoP_C"/>
</dbReference>
<protein>
    <recommendedName>
        <fullName evidence="4">RRM domain-containing protein</fullName>
    </recommendedName>
</protein>
<dbReference type="InterPro" id="IPR051229">
    <property type="entry name" value="ALYREF_mRNA_export"/>
</dbReference>
<feature type="compositionally biased region" description="Basic and acidic residues" evidence="3">
    <location>
        <begin position="189"/>
        <end position="205"/>
    </location>
</feature>
<feature type="region of interest" description="Disordered" evidence="3">
    <location>
        <begin position="1"/>
        <end position="69"/>
    </location>
</feature>
<feature type="region of interest" description="Disordered" evidence="3">
    <location>
        <begin position="162"/>
        <end position="240"/>
    </location>
</feature>
<dbReference type="GO" id="GO:0005634">
    <property type="term" value="C:nucleus"/>
    <property type="evidence" value="ECO:0007669"/>
    <property type="project" value="TreeGrafter"/>
</dbReference>
<dbReference type="PANTHER" id="PTHR19965:SF82">
    <property type="entry name" value="THO COMPLEX SUBUNIT 4"/>
    <property type="match status" value="1"/>
</dbReference>
<name>A0A1D2VPB0_9ASCO</name>
<dbReference type="SUPFAM" id="SSF54928">
    <property type="entry name" value="RNA-binding domain, RBD"/>
    <property type="match status" value="1"/>
</dbReference>
<sequence>MSNSSILEKTLDEIIGEKHQDRRRNKGSSHNRRGVSKNPRGFNSRSPRPRPRSRSRPRSRPRVSASPIEEIRPSELESLSERTPYLKVKNLHYDLTQKDLTELFERIAPVKFTRIQYNTSGGSTGVAYVCFTDPSFNNLAIEKYDGKKAAGQIISVQNGVPLKDRLSSPVPRQPASFRSRGRPRGPRGRFNENKRRPAENRKTLEDLDDELSNYMNGERNQTEPNPDALNGNDNLNQVTKDTSGLDAELDSYMNETSTNTRFPAV</sequence>
<accession>A0A1D2VPB0</accession>
<evidence type="ECO:0000313" key="5">
    <source>
        <dbReference type="EMBL" id="ODV63424.1"/>
    </source>
</evidence>
<dbReference type="EMBL" id="KV454475">
    <property type="protein sequence ID" value="ODV63424.1"/>
    <property type="molecule type" value="Genomic_DNA"/>
</dbReference>
<feature type="compositionally biased region" description="Polar residues" evidence="3">
    <location>
        <begin position="213"/>
        <end position="224"/>
    </location>
</feature>
<evidence type="ECO:0000259" key="4">
    <source>
        <dbReference type="PROSITE" id="PS50102"/>
    </source>
</evidence>
<dbReference type="AlphaFoldDB" id="A0A1D2VPB0"/>
<feature type="compositionally biased region" description="Basic residues" evidence="3">
    <location>
        <begin position="21"/>
        <end position="35"/>
    </location>
</feature>
<dbReference type="InterPro" id="IPR035979">
    <property type="entry name" value="RBD_domain_sf"/>
</dbReference>
<feature type="domain" description="RRM" evidence="4">
    <location>
        <begin position="84"/>
        <end position="161"/>
    </location>
</feature>
<dbReference type="InParanoid" id="A0A1D2VPB0"/>
<dbReference type="InterPro" id="IPR012677">
    <property type="entry name" value="Nucleotide-bd_a/b_plait_sf"/>
</dbReference>